<dbReference type="GO" id="GO:0072686">
    <property type="term" value="C:mitotic spindle"/>
    <property type="evidence" value="ECO:0007669"/>
    <property type="project" value="TreeGrafter"/>
</dbReference>
<dbReference type="SUPFAM" id="SSF75704">
    <property type="entry name" value="Mitotic arrest deficient-like 1, Mad1"/>
    <property type="match status" value="1"/>
</dbReference>
<dbReference type="GO" id="GO:0007094">
    <property type="term" value="P:mitotic spindle assembly checkpoint signaling"/>
    <property type="evidence" value="ECO:0007669"/>
    <property type="project" value="InterPro"/>
</dbReference>
<dbReference type="GO" id="GO:0051315">
    <property type="term" value="P:attachment of mitotic spindle microtubules to kinetochore"/>
    <property type="evidence" value="ECO:0007669"/>
    <property type="project" value="TreeGrafter"/>
</dbReference>
<keyword evidence="8" id="KW-0175">Coiled coil</keyword>
<evidence type="ECO:0000256" key="9">
    <source>
        <dbReference type="SAM" id="MobiDB-lite"/>
    </source>
</evidence>
<dbReference type="FunCoup" id="W4JS27">
    <property type="interactions" value="467"/>
</dbReference>
<dbReference type="GO" id="GO:0051301">
    <property type="term" value="P:cell division"/>
    <property type="evidence" value="ECO:0007669"/>
    <property type="project" value="UniProtKB-KW"/>
</dbReference>
<dbReference type="Gene3D" id="6.10.250.90">
    <property type="match status" value="1"/>
</dbReference>
<dbReference type="GO" id="GO:0000776">
    <property type="term" value="C:kinetochore"/>
    <property type="evidence" value="ECO:0007669"/>
    <property type="project" value="TreeGrafter"/>
</dbReference>
<evidence type="ECO:0000313" key="11">
    <source>
        <dbReference type="Proteomes" id="UP000030671"/>
    </source>
</evidence>
<dbReference type="Gene3D" id="3.30.457.60">
    <property type="match status" value="1"/>
</dbReference>
<dbReference type="PANTHER" id="PTHR23168">
    <property type="entry name" value="MITOTIC SPINDLE ASSEMBLY CHECKPOINT PROTEIN MAD1 MITOTIC ARREST DEFICIENT-LIKE PROTEIN 1"/>
    <property type="match status" value="1"/>
</dbReference>
<evidence type="ECO:0000256" key="6">
    <source>
        <dbReference type="ARBA" id="ARBA00023242"/>
    </source>
</evidence>
<keyword evidence="4" id="KW-0132">Cell division</keyword>
<organism evidence="10 11">
    <name type="scientific">Heterobasidion irregulare (strain TC 32-1)</name>
    <dbReference type="NCBI Taxonomy" id="747525"/>
    <lineage>
        <taxon>Eukaryota</taxon>
        <taxon>Fungi</taxon>
        <taxon>Dikarya</taxon>
        <taxon>Basidiomycota</taxon>
        <taxon>Agaricomycotina</taxon>
        <taxon>Agaricomycetes</taxon>
        <taxon>Russulales</taxon>
        <taxon>Bondarzewiaceae</taxon>
        <taxon>Heterobasidion</taxon>
        <taxon>Heterobasidion annosum species complex</taxon>
    </lineage>
</organism>
<feature type="region of interest" description="Disordered" evidence="9">
    <location>
        <begin position="1"/>
        <end position="51"/>
    </location>
</feature>
<gene>
    <name evidence="10" type="ORF">HETIRDRAFT_460753</name>
</gene>
<keyword evidence="11" id="KW-1185">Reference proteome</keyword>
<keyword evidence="5" id="KW-0498">Mitosis</keyword>
<dbReference type="HOGENOM" id="CLU_021480_0_0_1"/>
<evidence type="ECO:0000313" key="10">
    <source>
        <dbReference type="EMBL" id="ETW76357.1"/>
    </source>
</evidence>
<dbReference type="AlphaFoldDB" id="W4JS27"/>
<keyword evidence="7" id="KW-0131">Cell cycle</keyword>
<dbReference type="RefSeq" id="XP_009551276.1">
    <property type="nucleotide sequence ID" value="XM_009552981.1"/>
</dbReference>
<sequence>MNSNKFTAPIVPNARLRSSAKPSATKRDSLVAELERDPQLSTAKRQQRTQAFTSTMAHASLERQLVAAQTTKMELESKLREKDMAIERLEEDRRWLAEREKEEREEKEKEQAGREEEKRKAEHELRALRSAHATLREEHANLEEAHEAMSRNTAQTIASQKSQIAALTRQVSFLDAELASMKRLADERSATIEEIQMQMEDLSSAQLDVSRHDIEQEDWGVLREELQRQASYLRTLEGTNAKLNSELIILRERQDNVEVIREEKRSLEGKLRVTEQLREQVTKLEAEVQAARHEREEWAKRATQLDTPSKTPVSISQSLSALRLAHAKLLEEHGANVALLRRREADLTDAQDRDVEKEEALEDLQREKRVLLDKIAHLERDAALAEREVGFLQALNASYSAEQSAQGADSIDKAKDEQIRQLESLLQDYKSRTQELEGELDELSHRPLPATEKQGPRLQELKEALEKDRQALKEVQKALDESEVASEQQLEQIEELEQTLFELRGEIGAGRHVPPGVRILSLKDNPAQQWSDLRQEVMDRLKGENEALINRLKELEDSGAGQAAAAKRGDGPGEDLVPRRSWEVVNQEKHELEEVVKQKEKRLLRLQQVFTAKSTEFREAIAAIMGVKLAFYPNGQVRVTSQYDLNASFVFQPTSRSEGAKMQLIAQGEGGPQELPQLMRNWVEEEQCIPCFLASVTLECYDTWKREQALGLS</sequence>
<dbReference type="GO" id="GO:0005635">
    <property type="term" value="C:nuclear envelope"/>
    <property type="evidence" value="ECO:0007669"/>
    <property type="project" value="TreeGrafter"/>
</dbReference>
<dbReference type="InParanoid" id="W4JS27"/>
<reference evidence="10 11" key="1">
    <citation type="journal article" date="2012" name="New Phytol.">
        <title>Insight into trade-off between wood decay and parasitism from the genome of a fungal forest pathogen.</title>
        <authorList>
            <person name="Olson A."/>
            <person name="Aerts A."/>
            <person name="Asiegbu F."/>
            <person name="Belbahri L."/>
            <person name="Bouzid O."/>
            <person name="Broberg A."/>
            <person name="Canback B."/>
            <person name="Coutinho P.M."/>
            <person name="Cullen D."/>
            <person name="Dalman K."/>
            <person name="Deflorio G."/>
            <person name="van Diepen L.T."/>
            <person name="Dunand C."/>
            <person name="Duplessis S."/>
            <person name="Durling M."/>
            <person name="Gonthier P."/>
            <person name="Grimwood J."/>
            <person name="Fossdal C.G."/>
            <person name="Hansson D."/>
            <person name="Henrissat B."/>
            <person name="Hietala A."/>
            <person name="Himmelstrand K."/>
            <person name="Hoffmeister D."/>
            <person name="Hogberg N."/>
            <person name="James T.Y."/>
            <person name="Karlsson M."/>
            <person name="Kohler A."/>
            <person name="Kues U."/>
            <person name="Lee Y.H."/>
            <person name="Lin Y.C."/>
            <person name="Lind M."/>
            <person name="Lindquist E."/>
            <person name="Lombard V."/>
            <person name="Lucas S."/>
            <person name="Lunden K."/>
            <person name="Morin E."/>
            <person name="Murat C."/>
            <person name="Park J."/>
            <person name="Raffaello T."/>
            <person name="Rouze P."/>
            <person name="Salamov A."/>
            <person name="Schmutz J."/>
            <person name="Solheim H."/>
            <person name="Stahlberg J."/>
            <person name="Velez H."/>
            <person name="de Vries R.P."/>
            <person name="Wiebenga A."/>
            <person name="Woodward S."/>
            <person name="Yakovlev I."/>
            <person name="Garbelotto M."/>
            <person name="Martin F."/>
            <person name="Grigoriev I.V."/>
            <person name="Stenlid J."/>
        </authorList>
    </citation>
    <scope>NUCLEOTIDE SEQUENCE [LARGE SCALE GENOMIC DNA]</scope>
    <source>
        <strain evidence="10 11">TC 32-1</strain>
    </source>
</reference>
<proteinExistence type="inferred from homology"/>
<evidence type="ECO:0000256" key="1">
    <source>
        <dbReference type="ARBA" id="ARBA00004123"/>
    </source>
</evidence>
<evidence type="ECO:0000256" key="5">
    <source>
        <dbReference type="ARBA" id="ARBA00022776"/>
    </source>
</evidence>
<accession>W4JS27</accession>
<feature type="coiled-coil region" evidence="8">
    <location>
        <begin position="419"/>
        <end position="506"/>
    </location>
</feature>
<dbReference type="PANTHER" id="PTHR23168:SF0">
    <property type="entry name" value="MITOTIC SPINDLE ASSEMBLY CHECKPOINT PROTEIN MAD1"/>
    <property type="match status" value="1"/>
</dbReference>
<dbReference type="KEGG" id="hir:HETIRDRAFT_460753"/>
<protein>
    <recommendedName>
        <fullName evidence="3">Spindle assembly checkpoint component MAD1</fullName>
    </recommendedName>
</protein>
<feature type="coiled-coil region" evidence="8">
    <location>
        <begin position="347"/>
        <end position="395"/>
    </location>
</feature>
<dbReference type="InterPro" id="IPR008672">
    <property type="entry name" value="Mad1"/>
</dbReference>
<feature type="coiled-coil region" evidence="8">
    <location>
        <begin position="582"/>
        <end position="609"/>
    </location>
</feature>
<evidence type="ECO:0000256" key="2">
    <source>
        <dbReference type="ARBA" id="ARBA00008029"/>
    </source>
</evidence>
<dbReference type="STRING" id="747525.W4JS27"/>
<keyword evidence="6" id="KW-0539">Nucleus</keyword>
<dbReference type="GeneID" id="20677108"/>
<dbReference type="Proteomes" id="UP000030671">
    <property type="component" value="Unassembled WGS sequence"/>
</dbReference>
<evidence type="ECO:0000256" key="3">
    <source>
        <dbReference type="ARBA" id="ARBA00022019"/>
    </source>
</evidence>
<evidence type="ECO:0000256" key="4">
    <source>
        <dbReference type="ARBA" id="ARBA00022618"/>
    </source>
</evidence>
<dbReference type="Gene3D" id="1.20.5.170">
    <property type="match status" value="1"/>
</dbReference>
<dbReference type="Pfam" id="PF05557">
    <property type="entry name" value="MAD"/>
    <property type="match status" value="1"/>
</dbReference>
<dbReference type="OrthoDB" id="331602at2759"/>
<feature type="compositionally biased region" description="Polar residues" evidence="9">
    <location>
        <begin position="39"/>
        <end position="51"/>
    </location>
</feature>
<name>W4JS27_HETIT</name>
<evidence type="ECO:0000256" key="8">
    <source>
        <dbReference type="SAM" id="Coils"/>
    </source>
</evidence>
<evidence type="ECO:0000256" key="7">
    <source>
        <dbReference type="ARBA" id="ARBA00023306"/>
    </source>
</evidence>
<feature type="compositionally biased region" description="Basic and acidic residues" evidence="9">
    <location>
        <begin position="25"/>
        <end position="38"/>
    </location>
</feature>
<comment type="subcellular location">
    <subcellularLocation>
        <location evidence="1">Nucleus</location>
    </subcellularLocation>
</comment>
<feature type="coiled-coil region" evidence="8">
    <location>
        <begin position="233"/>
        <end position="301"/>
    </location>
</feature>
<dbReference type="EMBL" id="KI925464">
    <property type="protein sequence ID" value="ETW76357.1"/>
    <property type="molecule type" value="Genomic_DNA"/>
</dbReference>
<comment type="similarity">
    <text evidence="2">Belongs to the MAD1 family.</text>
</comment>
<feature type="region of interest" description="Disordered" evidence="9">
    <location>
        <begin position="99"/>
        <end position="124"/>
    </location>
</feature>
<dbReference type="eggNOG" id="KOG4593">
    <property type="taxonomic scope" value="Eukaryota"/>
</dbReference>